<dbReference type="Pfam" id="PF15052">
    <property type="entry name" value="TMEM169"/>
    <property type="match status" value="1"/>
</dbReference>
<evidence type="ECO:0000313" key="2">
    <source>
        <dbReference type="EMBL" id="JAS10114.1"/>
    </source>
</evidence>
<sequence length="282" mass="31988">MASLIQGIEISEHLSKLSSLDSKDKIEKSLSSTSIDSEYSQNNKNGHVNYFNEIQSEDIKIKKRVNILTEEPTETTTLRRCSETSDAAGDQSFASNTTEKCLTMTGTIKRGKKAGQNVDIRINISREELEILDASIVKKQSCLSCGVRKGPHIFIWSLICFPFVLMLSGIYSFYVGTLMWYNVFTYVTEESHMIWRIILSPILILSYPFFILICTTGLGIYSGIIQISWFLDSWIKEISDWEKGFYGWLCSIIHLADCSPYEVVILTDVQQVSDLPQKSVEI</sequence>
<keyword evidence="1" id="KW-1133">Transmembrane helix</keyword>
<evidence type="ECO:0000256" key="1">
    <source>
        <dbReference type="SAM" id="Phobius"/>
    </source>
</evidence>
<reference evidence="2" key="1">
    <citation type="submission" date="2015-12" db="EMBL/GenBank/DDBJ databases">
        <title>De novo transcriptome assembly of four potential Pierce s Disease insect vectors from Arizona vineyards.</title>
        <authorList>
            <person name="Tassone E.E."/>
        </authorList>
    </citation>
    <scope>NUCLEOTIDE SEQUENCE</scope>
</reference>
<feature type="transmembrane region" description="Helical" evidence="1">
    <location>
        <begin position="194"/>
        <end position="221"/>
    </location>
</feature>
<dbReference type="EMBL" id="GEDC01027184">
    <property type="protein sequence ID" value="JAS10114.1"/>
    <property type="molecule type" value="Transcribed_RNA"/>
</dbReference>
<organism evidence="2">
    <name type="scientific">Clastoptera arizonana</name>
    <name type="common">Arizona spittle bug</name>
    <dbReference type="NCBI Taxonomy" id="38151"/>
    <lineage>
        <taxon>Eukaryota</taxon>
        <taxon>Metazoa</taxon>
        <taxon>Ecdysozoa</taxon>
        <taxon>Arthropoda</taxon>
        <taxon>Hexapoda</taxon>
        <taxon>Insecta</taxon>
        <taxon>Pterygota</taxon>
        <taxon>Neoptera</taxon>
        <taxon>Paraneoptera</taxon>
        <taxon>Hemiptera</taxon>
        <taxon>Auchenorrhyncha</taxon>
        <taxon>Cercopoidea</taxon>
        <taxon>Clastopteridae</taxon>
        <taxon>Clastoptera</taxon>
    </lineage>
</organism>
<evidence type="ECO:0008006" key="3">
    <source>
        <dbReference type="Google" id="ProtNLM"/>
    </source>
</evidence>
<dbReference type="PANTHER" id="PTHR31777">
    <property type="entry name" value="TRANSMEMBRANE PROTEIN 169"/>
    <property type="match status" value="1"/>
</dbReference>
<dbReference type="PANTHER" id="PTHR31777:SF0">
    <property type="entry name" value="TRANSMEMBRANE PROTEIN 169"/>
    <property type="match status" value="1"/>
</dbReference>
<dbReference type="AlphaFoldDB" id="A0A1B6C9L1"/>
<proteinExistence type="predicted"/>
<protein>
    <recommendedName>
        <fullName evidence="3">Transmembrane protein 169</fullName>
    </recommendedName>
</protein>
<dbReference type="InterPro" id="IPR029386">
    <property type="entry name" value="TMEM169"/>
</dbReference>
<keyword evidence="1" id="KW-0812">Transmembrane</keyword>
<name>A0A1B6C9L1_9HEMI</name>
<feature type="transmembrane region" description="Helical" evidence="1">
    <location>
        <begin position="153"/>
        <end position="174"/>
    </location>
</feature>
<accession>A0A1B6C9L1</accession>
<gene>
    <name evidence="2" type="ORF">g.33154</name>
</gene>
<keyword evidence="1" id="KW-0472">Membrane</keyword>